<organism evidence="6 7">
    <name type="scientific">Rhizophagus clarus</name>
    <dbReference type="NCBI Taxonomy" id="94130"/>
    <lineage>
        <taxon>Eukaryota</taxon>
        <taxon>Fungi</taxon>
        <taxon>Fungi incertae sedis</taxon>
        <taxon>Mucoromycota</taxon>
        <taxon>Glomeromycotina</taxon>
        <taxon>Glomeromycetes</taxon>
        <taxon>Glomerales</taxon>
        <taxon>Glomeraceae</taxon>
        <taxon>Rhizophagus</taxon>
    </lineage>
</organism>
<dbReference type="Proteomes" id="UP000615446">
    <property type="component" value="Unassembled WGS sequence"/>
</dbReference>
<keyword evidence="5" id="KW-0472">Membrane</keyword>
<comment type="caution">
    <text evidence="6">The sequence shown here is derived from an EMBL/GenBank/DDBJ whole genome shotgun (WGS) entry which is preliminary data.</text>
</comment>
<keyword evidence="3" id="KW-1000">Mitochondrion outer membrane</keyword>
<dbReference type="OrthoDB" id="2103793at2759"/>
<dbReference type="GO" id="GO:0015914">
    <property type="term" value="P:phospholipid transport"/>
    <property type="evidence" value="ECO:0007669"/>
    <property type="project" value="TreeGrafter"/>
</dbReference>
<dbReference type="PANTHER" id="PTHR28035:SF1">
    <property type="entry name" value="MITOCHONDRIAL DISTRIBUTION AND MORPHOLOGY PROTEIN 10"/>
    <property type="match status" value="1"/>
</dbReference>
<dbReference type="GO" id="GO:0032865">
    <property type="term" value="C:ERMES complex"/>
    <property type="evidence" value="ECO:0007669"/>
    <property type="project" value="InterPro"/>
</dbReference>
<evidence type="ECO:0000256" key="4">
    <source>
        <dbReference type="ARBA" id="ARBA00023128"/>
    </source>
</evidence>
<accession>A0A8H3M9U4</accession>
<evidence type="ECO:0000256" key="5">
    <source>
        <dbReference type="ARBA" id="ARBA00023136"/>
    </source>
</evidence>
<dbReference type="Pfam" id="PF12519">
    <property type="entry name" value="MDM10"/>
    <property type="match status" value="1"/>
</dbReference>
<dbReference type="GO" id="GO:1990456">
    <property type="term" value="P:mitochondrion-endoplasmic reticulum membrane tethering"/>
    <property type="evidence" value="ECO:0007669"/>
    <property type="project" value="TreeGrafter"/>
</dbReference>
<evidence type="ECO:0000256" key="2">
    <source>
        <dbReference type="ARBA" id="ARBA00022692"/>
    </source>
</evidence>
<reference evidence="6" key="1">
    <citation type="submission" date="2019-10" db="EMBL/GenBank/DDBJ databases">
        <title>Conservation and host-specific expression of non-tandemly repeated heterogenous ribosome RNA gene in arbuscular mycorrhizal fungi.</title>
        <authorList>
            <person name="Maeda T."/>
            <person name="Kobayashi Y."/>
            <person name="Nakagawa T."/>
            <person name="Ezawa T."/>
            <person name="Yamaguchi K."/>
            <person name="Bino T."/>
            <person name="Nishimoto Y."/>
            <person name="Shigenobu S."/>
            <person name="Kawaguchi M."/>
        </authorList>
    </citation>
    <scope>NUCLEOTIDE SEQUENCE</scope>
    <source>
        <strain evidence="6">HR1</strain>
    </source>
</reference>
<evidence type="ECO:0000313" key="7">
    <source>
        <dbReference type="Proteomes" id="UP000615446"/>
    </source>
</evidence>
<evidence type="ECO:0000256" key="3">
    <source>
        <dbReference type="ARBA" id="ARBA00022787"/>
    </source>
</evidence>
<dbReference type="EMBL" id="BLAL01000285">
    <property type="protein sequence ID" value="GET00157.1"/>
    <property type="molecule type" value="Genomic_DNA"/>
</dbReference>
<sequence length="437" mass="49610">MFSFTSYIGLSDTTRVNICDIENSISITQGLIFNEHFTNTKWIIGNYPHENFDNNGEDSKIKDYLLYGRLFVPTGRLEAIYSRKFSRWMQCVVTAVSDPRSKAASHVTTELQYDVGQWCTELSYTTDGELFGVRGLYNFTNYNQEEISTNSSNEESTLQNKMKKKDNDIKTPLVERNVFDVPSESEDDEEVEALKGEWSIGAELYYGVRERSGGVSAGIRYRTLPQFSSQSPLSVTYLINPIMGHMSAAFAAQVSNDLALCPRFNFNMYSYESDLIIGAEWWQREKSDIECENQSNDDTVNKITFLQGEVNGIVKATVGTSRGVTLLWEGRYGRTLFSLGLIADLTSRISPIRSTIRDMVVDGDFEDTIQKIDLSAKLETLYKYSLRYIYRFIMGLNIHPAIFLKHTIMPAEARSPCGSGIRFLLKIQIRAPLSLLK</sequence>
<keyword evidence="1" id="KW-1134">Transmembrane beta strand</keyword>
<dbReference type="PANTHER" id="PTHR28035">
    <property type="entry name" value="MITOCHONDRIAL DISTRIBUTION AND MORPHOLOGY PROTEIN 10"/>
    <property type="match status" value="1"/>
</dbReference>
<keyword evidence="4" id="KW-0496">Mitochondrion</keyword>
<dbReference type="GO" id="GO:0045040">
    <property type="term" value="P:protein insertion into mitochondrial outer membrane"/>
    <property type="evidence" value="ECO:0007669"/>
    <property type="project" value="TreeGrafter"/>
</dbReference>
<gene>
    <name evidence="6" type="ORF">RCL2_002662900</name>
</gene>
<protein>
    <submittedName>
        <fullName evidence="6">Mitochondrial distribution and morphology protein 10</fullName>
    </submittedName>
</protein>
<dbReference type="GO" id="GO:0001401">
    <property type="term" value="C:SAM complex"/>
    <property type="evidence" value="ECO:0007669"/>
    <property type="project" value="TreeGrafter"/>
</dbReference>
<dbReference type="AlphaFoldDB" id="A0A8H3M9U4"/>
<evidence type="ECO:0000256" key="1">
    <source>
        <dbReference type="ARBA" id="ARBA00022452"/>
    </source>
</evidence>
<dbReference type="GO" id="GO:0051654">
    <property type="term" value="P:establishment of mitochondrion localization"/>
    <property type="evidence" value="ECO:0007669"/>
    <property type="project" value="TreeGrafter"/>
</dbReference>
<name>A0A8H3M9U4_9GLOM</name>
<keyword evidence="2" id="KW-0812">Transmembrane</keyword>
<dbReference type="GO" id="GO:0070096">
    <property type="term" value="P:mitochondrial outer membrane translocase complex assembly"/>
    <property type="evidence" value="ECO:0007669"/>
    <property type="project" value="TreeGrafter"/>
</dbReference>
<proteinExistence type="predicted"/>
<evidence type="ECO:0000313" key="6">
    <source>
        <dbReference type="EMBL" id="GET00157.1"/>
    </source>
</evidence>
<dbReference type="InterPro" id="IPR027539">
    <property type="entry name" value="Mdm10"/>
</dbReference>